<evidence type="ECO:0000313" key="3">
    <source>
        <dbReference type="Proteomes" id="UP001157910"/>
    </source>
</evidence>
<comment type="caution">
    <text evidence="2">The sequence shown here is derived from an EMBL/GenBank/DDBJ whole genome shotgun (WGS) entry which is preliminary data.</text>
</comment>
<reference evidence="2 3" key="1">
    <citation type="submission" date="2017-05" db="EMBL/GenBank/DDBJ databases">
        <authorList>
            <person name="Varghese N."/>
            <person name="Submissions S."/>
        </authorList>
    </citation>
    <scope>NUCLEOTIDE SEQUENCE [LARGE SCALE GENOMIC DNA]</scope>
    <source>
        <strain evidence="2 3">SM16</strain>
    </source>
</reference>
<keyword evidence="3" id="KW-1185">Reference proteome</keyword>
<evidence type="ECO:0000259" key="1">
    <source>
        <dbReference type="PROSITE" id="PS50879"/>
    </source>
</evidence>
<dbReference type="PROSITE" id="PS50879">
    <property type="entry name" value="RNASE_H_1"/>
    <property type="match status" value="1"/>
</dbReference>
<feature type="domain" description="RNase H type-1" evidence="1">
    <location>
        <begin position="1"/>
        <end position="126"/>
    </location>
</feature>
<dbReference type="RefSeq" id="WP_283406010.1">
    <property type="nucleotide sequence ID" value="NZ_FXUI01000004.1"/>
</dbReference>
<accession>A0ABY1QD67</accession>
<dbReference type="Proteomes" id="UP001157910">
    <property type="component" value="Unassembled WGS sequence"/>
</dbReference>
<dbReference type="EMBL" id="FXUI01000004">
    <property type="protein sequence ID" value="SMP67872.1"/>
    <property type="molecule type" value="Genomic_DNA"/>
</dbReference>
<name>A0ABY1QD67_9SPHN</name>
<dbReference type="Gene3D" id="3.30.420.10">
    <property type="entry name" value="Ribonuclease H-like superfamily/Ribonuclease H"/>
    <property type="match status" value="1"/>
</dbReference>
<proteinExistence type="predicted"/>
<organism evidence="2 3">
    <name type="scientific">Novosphingobium panipatense</name>
    <dbReference type="NCBI Taxonomy" id="428991"/>
    <lineage>
        <taxon>Bacteria</taxon>
        <taxon>Pseudomonadati</taxon>
        <taxon>Pseudomonadota</taxon>
        <taxon>Alphaproteobacteria</taxon>
        <taxon>Sphingomonadales</taxon>
        <taxon>Sphingomonadaceae</taxon>
        <taxon>Novosphingobium</taxon>
    </lineage>
</organism>
<gene>
    <name evidence="2" type="ORF">SAMN06296065_104290</name>
</gene>
<dbReference type="SUPFAM" id="SSF53098">
    <property type="entry name" value="Ribonuclease H-like"/>
    <property type="match status" value="1"/>
</dbReference>
<dbReference type="InterPro" id="IPR002156">
    <property type="entry name" value="RNaseH_domain"/>
</dbReference>
<protein>
    <submittedName>
        <fullName evidence="2">Ribonuclease HI</fullName>
    </submittedName>
</protein>
<dbReference type="InterPro" id="IPR036397">
    <property type="entry name" value="RNaseH_sf"/>
</dbReference>
<dbReference type="Pfam" id="PF13456">
    <property type="entry name" value="RVT_3"/>
    <property type="match status" value="1"/>
</dbReference>
<evidence type="ECO:0000313" key="2">
    <source>
        <dbReference type="EMBL" id="SMP67872.1"/>
    </source>
</evidence>
<dbReference type="InterPro" id="IPR012337">
    <property type="entry name" value="RNaseH-like_sf"/>
</dbReference>
<sequence>MGRRLKIYFDGGCRPNPGPVEVAVVIRGTAHVFTGLADGTNSDAEWCALIHALELSRDHNLGEVDFVGDALEVVRQANHALKTGGGPQPHAARLVALARELPPFRIRWVRRAQNLAGVALAARHPR</sequence>